<reference evidence="1 2" key="1">
    <citation type="submission" date="2019-08" db="EMBL/GenBank/DDBJ databases">
        <title>Whole genome of Aphis craccivora.</title>
        <authorList>
            <person name="Voronova N.V."/>
            <person name="Shulinski R.S."/>
            <person name="Bandarenka Y.V."/>
            <person name="Zhorov D.G."/>
            <person name="Warner D."/>
        </authorList>
    </citation>
    <scope>NUCLEOTIDE SEQUENCE [LARGE SCALE GENOMIC DNA]</scope>
    <source>
        <strain evidence="1">180601</strain>
        <tissue evidence="1">Whole Body</tissue>
    </source>
</reference>
<protein>
    <submittedName>
        <fullName evidence="1">Dimer Tnp hAT domain-containing protein</fullName>
    </submittedName>
</protein>
<organism evidence="1 2">
    <name type="scientific">Aphis craccivora</name>
    <name type="common">Cowpea aphid</name>
    <dbReference type="NCBI Taxonomy" id="307492"/>
    <lineage>
        <taxon>Eukaryota</taxon>
        <taxon>Metazoa</taxon>
        <taxon>Ecdysozoa</taxon>
        <taxon>Arthropoda</taxon>
        <taxon>Hexapoda</taxon>
        <taxon>Insecta</taxon>
        <taxon>Pterygota</taxon>
        <taxon>Neoptera</taxon>
        <taxon>Paraneoptera</taxon>
        <taxon>Hemiptera</taxon>
        <taxon>Sternorrhyncha</taxon>
        <taxon>Aphidomorpha</taxon>
        <taxon>Aphidoidea</taxon>
        <taxon>Aphididae</taxon>
        <taxon>Aphidini</taxon>
        <taxon>Aphis</taxon>
        <taxon>Aphis</taxon>
    </lineage>
</organism>
<comment type="caution">
    <text evidence="1">The sequence shown here is derived from an EMBL/GenBank/DDBJ whole genome shotgun (WGS) entry which is preliminary data.</text>
</comment>
<evidence type="ECO:0000313" key="1">
    <source>
        <dbReference type="EMBL" id="KAF0702519.1"/>
    </source>
</evidence>
<evidence type="ECO:0000313" key="2">
    <source>
        <dbReference type="Proteomes" id="UP000478052"/>
    </source>
</evidence>
<dbReference type="Proteomes" id="UP000478052">
    <property type="component" value="Unassembled WGS sequence"/>
</dbReference>
<dbReference type="EMBL" id="VUJU01014262">
    <property type="protein sequence ID" value="KAF0702519.1"/>
    <property type="molecule type" value="Genomic_DNA"/>
</dbReference>
<dbReference type="AlphaFoldDB" id="A0A6G0VN24"/>
<accession>A0A6G0VN24</accession>
<gene>
    <name evidence="1" type="ORF">FWK35_00028004</name>
</gene>
<sequence length="136" mass="15967">MENNRNNSNIKLDEDNLFNEFSHVEQIFKSRIHEWLKNSAKVEVKWCEIFEFTKDHNIDTTNISKIEEYSLAIPGTNAAVEWIFSTINVLWTDEKKSIFETHFKNLSCNELIDEINSAQKYTKTSKEEIDMPSSSK</sequence>
<name>A0A6G0VN24_APHCR</name>
<proteinExistence type="predicted"/>
<dbReference type="OrthoDB" id="7971529at2759"/>
<keyword evidence="2" id="KW-1185">Reference proteome</keyword>